<dbReference type="EMBL" id="JAVHNR010000005">
    <property type="protein sequence ID" value="KAK6342341.1"/>
    <property type="molecule type" value="Genomic_DNA"/>
</dbReference>
<feature type="compositionally biased region" description="Polar residues" evidence="1">
    <location>
        <begin position="128"/>
        <end position="152"/>
    </location>
</feature>
<reference evidence="3 4" key="1">
    <citation type="submission" date="2019-10" db="EMBL/GenBank/DDBJ databases">
        <authorList>
            <person name="Palmer J.M."/>
        </authorList>
    </citation>
    <scope>NUCLEOTIDE SEQUENCE [LARGE SCALE GENOMIC DNA]</scope>
    <source>
        <strain evidence="3 4">TWF718</strain>
    </source>
</reference>
<feature type="compositionally biased region" description="Polar residues" evidence="1">
    <location>
        <begin position="110"/>
        <end position="120"/>
    </location>
</feature>
<dbReference type="Proteomes" id="UP001313282">
    <property type="component" value="Unassembled WGS sequence"/>
</dbReference>
<proteinExistence type="predicted"/>
<comment type="caution">
    <text evidence="3">The sequence shown here is derived from an EMBL/GenBank/DDBJ whole genome shotgun (WGS) entry which is preliminary data.</text>
</comment>
<name>A0AAN8RGN9_9PEZI</name>
<accession>A0AAN8RGN9</accession>
<evidence type="ECO:0000313" key="4">
    <source>
        <dbReference type="Proteomes" id="UP001313282"/>
    </source>
</evidence>
<feature type="region of interest" description="Disordered" evidence="1">
    <location>
        <begin position="101"/>
        <end position="177"/>
    </location>
</feature>
<feature type="chain" id="PRO_5042819150" evidence="2">
    <location>
        <begin position="19"/>
        <end position="201"/>
    </location>
</feature>
<evidence type="ECO:0000256" key="1">
    <source>
        <dbReference type="SAM" id="MobiDB-lite"/>
    </source>
</evidence>
<gene>
    <name evidence="3" type="ORF">TWF718_007743</name>
</gene>
<protein>
    <submittedName>
        <fullName evidence="3">Uncharacterized protein</fullName>
    </submittedName>
</protein>
<evidence type="ECO:0000313" key="3">
    <source>
        <dbReference type="EMBL" id="KAK6342341.1"/>
    </source>
</evidence>
<keyword evidence="4" id="KW-1185">Reference proteome</keyword>
<evidence type="ECO:0000256" key="2">
    <source>
        <dbReference type="SAM" id="SignalP"/>
    </source>
</evidence>
<feature type="compositionally biased region" description="Low complexity" evidence="1">
    <location>
        <begin position="159"/>
        <end position="177"/>
    </location>
</feature>
<organism evidence="3 4">
    <name type="scientific">Orbilia javanica</name>
    <dbReference type="NCBI Taxonomy" id="47235"/>
    <lineage>
        <taxon>Eukaryota</taxon>
        <taxon>Fungi</taxon>
        <taxon>Dikarya</taxon>
        <taxon>Ascomycota</taxon>
        <taxon>Pezizomycotina</taxon>
        <taxon>Orbiliomycetes</taxon>
        <taxon>Orbiliales</taxon>
        <taxon>Orbiliaceae</taxon>
        <taxon>Orbilia</taxon>
    </lineage>
</organism>
<feature type="signal peptide" evidence="2">
    <location>
        <begin position="1"/>
        <end position="18"/>
    </location>
</feature>
<dbReference type="AlphaFoldDB" id="A0AAN8RGN9"/>
<keyword evidence="2" id="KW-0732">Signal</keyword>
<sequence>MRVTTLLLTSILAAAASAQDVPASCQNVVALVTKCAPSENPEDLESIEVAKCICDTGANFDTNVVACLDAIGAAAPEELRAYLDEFKGYCSLFAGGGGGGSLPTSGSTSAEPTVTSAPTSTEDDDSEPTSTGGEADPTSTGEDAEATTTGPSPTDEEATTSAGTSAPASTSGNAPGSAAGLKVTVFGTALAAIFAAAALVL</sequence>